<organism evidence="2">
    <name type="scientific">uncultured Caudovirales phage</name>
    <dbReference type="NCBI Taxonomy" id="2100421"/>
    <lineage>
        <taxon>Viruses</taxon>
        <taxon>Duplodnaviria</taxon>
        <taxon>Heunggongvirae</taxon>
        <taxon>Uroviricota</taxon>
        <taxon>Caudoviricetes</taxon>
        <taxon>Peduoviridae</taxon>
        <taxon>Maltschvirus</taxon>
        <taxon>Maltschvirus maltsch</taxon>
    </lineage>
</organism>
<evidence type="ECO:0000256" key="1">
    <source>
        <dbReference type="SAM" id="Coils"/>
    </source>
</evidence>
<name>A0A6J5L4Q2_9CAUD</name>
<sequence>MSKVVSFPQARIPLGWAMVDGSRVAVEIDQEWLRALTDLLTRTGGVSGDTSFDQYIPMFFDTPHTDATAREAMTMIDELRNELSSARSEQQQLRSMLEELATQMQSNPITDFRNRIEEIEGRLQ</sequence>
<keyword evidence="1" id="KW-0175">Coiled coil</keyword>
<proteinExistence type="predicted"/>
<evidence type="ECO:0000313" key="2">
    <source>
        <dbReference type="EMBL" id="CAB4127560.1"/>
    </source>
</evidence>
<dbReference type="EMBL" id="LR796211">
    <property type="protein sequence ID" value="CAB4127560.1"/>
    <property type="molecule type" value="Genomic_DNA"/>
</dbReference>
<reference evidence="2" key="1">
    <citation type="submission" date="2020-04" db="EMBL/GenBank/DDBJ databases">
        <authorList>
            <person name="Chiriac C."/>
            <person name="Salcher M."/>
            <person name="Ghai R."/>
            <person name="Kavagutti S V."/>
        </authorList>
    </citation>
    <scope>NUCLEOTIDE SEQUENCE</scope>
</reference>
<feature type="coiled-coil region" evidence="1">
    <location>
        <begin position="69"/>
        <end position="103"/>
    </location>
</feature>
<accession>A0A6J5L4Q2</accession>
<gene>
    <name evidence="2" type="ORF">UFOVP92_37</name>
</gene>
<protein>
    <submittedName>
        <fullName evidence="2">GTD-binding domain containing protein</fullName>
    </submittedName>
</protein>